<dbReference type="EMBL" id="CP024199">
    <property type="protein sequence ID" value="AUG53951.1"/>
    <property type="molecule type" value="Genomic_DNA"/>
</dbReference>
<evidence type="ECO:0000313" key="1">
    <source>
        <dbReference type="EMBL" id="AUG53951.1"/>
    </source>
</evidence>
<organism evidence="1 2">
    <name type="scientific">Thalassospira marina</name>
    <dbReference type="NCBI Taxonomy" id="2048283"/>
    <lineage>
        <taxon>Bacteria</taxon>
        <taxon>Pseudomonadati</taxon>
        <taxon>Pseudomonadota</taxon>
        <taxon>Alphaproteobacteria</taxon>
        <taxon>Rhodospirillales</taxon>
        <taxon>Thalassospiraceae</taxon>
        <taxon>Thalassospira</taxon>
    </lineage>
</organism>
<name>A0ABN5FFR2_9PROT</name>
<proteinExistence type="predicted"/>
<evidence type="ECO:0000313" key="2">
    <source>
        <dbReference type="Proteomes" id="UP000233458"/>
    </source>
</evidence>
<dbReference type="RefSeq" id="WP_101285417.1">
    <property type="nucleotide sequence ID" value="NZ_CP024199.1"/>
</dbReference>
<reference evidence="1 2" key="1">
    <citation type="submission" date="2017-10" db="EMBL/GenBank/DDBJ databases">
        <title>Biodiversity and function of Thalassospira species in the particle-attached aromatic-hydrocarbon-degrading consortia from the surface seawater of the China South Sea.</title>
        <authorList>
            <person name="Dong C."/>
            <person name="Liu R."/>
            <person name="Shao Z."/>
        </authorList>
    </citation>
    <scope>NUCLEOTIDE SEQUENCE [LARGE SCALE GENOMIC DNA]</scope>
    <source>
        <strain evidence="1 2">CSC3H3</strain>
    </source>
</reference>
<accession>A0ABN5FFR2</accession>
<gene>
    <name evidence="1" type="ORF">CSC3H3_15405</name>
</gene>
<keyword evidence="2" id="KW-1185">Reference proteome</keyword>
<protein>
    <recommendedName>
        <fullName evidence="3">Methyl-accepting transducer domain-containing protein</fullName>
    </recommendedName>
</protein>
<sequence length="71" mass="7192">MTASYKTAIAANISAMNDILAQLAAAAAEAESAIKNDNQNGAVGALADFEGLISAAQSIHGTVLALHRQPK</sequence>
<dbReference type="Proteomes" id="UP000233458">
    <property type="component" value="Chromosome"/>
</dbReference>
<evidence type="ECO:0008006" key="3">
    <source>
        <dbReference type="Google" id="ProtNLM"/>
    </source>
</evidence>